<dbReference type="VEuPathDB" id="CryptoDB:Vbra_459"/>
<keyword evidence="11" id="KW-1185">Reference proteome</keyword>
<evidence type="ECO:0000256" key="1">
    <source>
        <dbReference type="ARBA" id="ARBA00004123"/>
    </source>
</evidence>
<evidence type="ECO:0000313" key="11">
    <source>
        <dbReference type="Proteomes" id="UP000041254"/>
    </source>
</evidence>
<dbReference type="InterPro" id="IPR050756">
    <property type="entry name" value="CSN3"/>
</dbReference>
<feature type="compositionally biased region" description="Acidic residues" evidence="8">
    <location>
        <begin position="588"/>
        <end position="613"/>
    </location>
</feature>
<dbReference type="EMBL" id="CDMY01000496">
    <property type="protein sequence ID" value="CEM17796.1"/>
    <property type="molecule type" value="Genomic_DNA"/>
</dbReference>
<dbReference type="AlphaFoldDB" id="A0A0G4FT48"/>
<evidence type="ECO:0000256" key="8">
    <source>
        <dbReference type="SAM" id="MobiDB-lite"/>
    </source>
</evidence>
<feature type="compositionally biased region" description="Basic and acidic residues" evidence="8">
    <location>
        <begin position="673"/>
        <end position="682"/>
    </location>
</feature>
<evidence type="ECO:0000259" key="9">
    <source>
        <dbReference type="PROSITE" id="PS50250"/>
    </source>
</evidence>
<gene>
    <name evidence="10" type="ORF">Vbra_459</name>
</gene>
<evidence type="ECO:0000256" key="7">
    <source>
        <dbReference type="ARBA" id="ARBA00023242"/>
    </source>
</evidence>
<dbReference type="InterPro" id="IPR000717">
    <property type="entry name" value="PCI_dom"/>
</dbReference>
<evidence type="ECO:0000256" key="4">
    <source>
        <dbReference type="ARBA" id="ARBA00014878"/>
    </source>
</evidence>
<dbReference type="InterPro" id="IPR036390">
    <property type="entry name" value="WH_DNA-bd_sf"/>
</dbReference>
<dbReference type="InterPro" id="IPR055089">
    <property type="entry name" value="COP9_N"/>
</dbReference>
<feature type="compositionally biased region" description="Basic and acidic residues" evidence="8">
    <location>
        <begin position="568"/>
        <end position="582"/>
    </location>
</feature>
<feature type="domain" description="PCI" evidence="9">
    <location>
        <begin position="263"/>
        <end position="447"/>
    </location>
</feature>
<proteinExistence type="inferred from homology"/>
<dbReference type="Proteomes" id="UP000041254">
    <property type="component" value="Unassembled WGS sequence"/>
</dbReference>
<dbReference type="GO" id="GO:0006511">
    <property type="term" value="P:ubiquitin-dependent protein catabolic process"/>
    <property type="evidence" value="ECO:0007669"/>
    <property type="project" value="TreeGrafter"/>
</dbReference>
<accession>A0A0G4FT48</accession>
<dbReference type="Pfam" id="PF22788">
    <property type="entry name" value="COP9_hel_rpt"/>
    <property type="match status" value="1"/>
</dbReference>
<dbReference type="OrthoDB" id="440961at2759"/>
<keyword evidence="7" id="KW-0539">Nucleus</keyword>
<organism evidence="10 11">
    <name type="scientific">Vitrella brassicaformis (strain CCMP3155)</name>
    <dbReference type="NCBI Taxonomy" id="1169540"/>
    <lineage>
        <taxon>Eukaryota</taxon>
        <taxon>Sar</taxon>
        <taxon>Alveolata</taxon>
        <taxon>Colpodellida</taxon>
        <taxon>Vitrellaceae</taxon>
        <taxon>Vitrella</taxon>
    </lineage>
</organism>
<dbReference type="PROSITE" id="PS50250">
    <property type="entry name" value="PCI"/>
    <property type="match status" value="1"/>
</dbReference>
<evidence type="ECO:0000256" key="5">
    <source>
        <dbReference type="ARBA" id="ARBA00022490"/>
    </source>
</evidence>
<feature type="region of interest" description="Disordered" evidence="8">
    <location>
        <begin position="304"/>
        <end position="333"/>
    </location>
</feature>
<keyword evidence="6" id="KW-0736">Signalosome</keyword>
<dbReference type="STRING" id="1169540.A0A0G4FT48"/>
<evidence type="ECO:0000313" key="10">
    <source>
        <dbReference type="EMBL" id="CEM17796.1"/>
    </source>
</evidence>
<comment type="similarity">
    <text evidence="3">Belongs to the CSN3 family.</text>
</comment>
<dbReference type="Pfam" id="PF01399">
    <property type="entry name" value="PCI"/>
    <property type="match status" value="1"/>
</dbReference>
<dbReference type="PhylomeDB" id="A0A0G4FT48"/>
<comment type="subcellular location">
    <subcellularLocation>
        <location evidence="2">Cytoplasm</location>
    </subcellularLocation>
    <subcellularLocation>
        <location evidence="1">Nucleus</location>
    </subcellularLocation>
</comment>
<sequence>MASSGSPVLNQLLATIGAVGGGAAAASASASSGAAAAAAAAGGAGASVQQGGAASAGGGGGSSAASPSFDMLHQHILNPIQDKDSLVTLISHLRDNEQVLKDNKQNVSTLLNNLSNATHSAVIAVLLRSQMRHMDDNADRNAVFRYVTNFLKDCDATQIKLVAREFYSICSRYSEMAMQLPQGLRALPALKAAIGKLQPAPHVLTPIHPEFLKVCLKLKHYTYAVDVIEVPILDLKPKQTCLYVEDFLLYFYYGAMIHIGLKEYPRAIQFLNLVLCCPGTCVSAIQIDAWKKLVLVHLIEHGEGPQTPKSSPALSRAIAPSSGHHNYRSQSSGAVGLSPYNDIIDAFKSKDTVKMARVLSGPSSVDILNRDQNMGLAKQCSAALHRRMIVNLTSTYLTLSLDDIRQRVHLQSVDEAETMVFDMITRGQINAVIDHSSNHVIFSEGDTDEDSTKDSGEGVLTQQQMDAQAKQMIDIGEMIRKLDIQIAVDPHFLKRKEGGERGGGALFDDEREFGFGRSRAMRYGPSRVDTMRNASRKNVMPMQGRLRREGAPLPREGAPSQRRFRQPAIKERDRDRDNRDGRTMGMDVDNDMEMGDEDDDEEGADEDELNGEEETPRSGVKRPYQQRLANDDMDVLPAGREHDPMENGVDAIEEEEGHHDNGNNDGDTGGGGARDKHQRDQVDQSGDAVMASADNAPEMTTTEGRLQ</sequence>
<dbReference type="GO" id="GO:0005737">
    <property type="term" value="C:cytoplasm"/>
    <property type="evidence" value="ECO:0007669"/>
    <property type="project" value="UniProtKB-SubCell"/>
</dbReference>
<dbReference type="PANTHER" id="PTHR10758:SF1">
    <property type="entry name" value="COP9 SIGNALOSOME COMPLEX SUBUNIT 3"/>
    <property type="match status" value="1"/>
</dbReference>
<evidence type="ECO:0000256" key="3">
    <source>
        <dbReference type="ARBA" id="ARBA00007084"/>
    </source>
</evidence>
<name>A0A0G4FT48_VITBC</name>
<dbReference type="GO" id="GO:0008180">
    <property type="term" value="C:COP9 signalosome"/>
    <property type="evidence" value="ECO:0007669"/>
    <property type="project" value="UniProtKB-KW"/>
</dbReference>
<dbReference type="SMART" id="SM00088">
    <property type="entry name" value="PINT"/>
    <property type="match status" value="1"/>
</dbReference>
<dbReference type="PANTHER" id="PTHR10758">
    <property type="entry name" value="26S PROTEASOME NON-ATPASE REGULATORY SUBUNIT 3/COP9 SIGNALOSOME COMPLEX SUBUNIT 3"/>
    <property type="match status" value="1"/>
</dbReference>
<dbReference type="InParanoid" id="A0A0G4FT48"/>
<keyword evidence="5" id="KW-0963">Cytoplasm</keyword>
<dbReference type="SUPFAM" id="SSF46785">
    <property type="entry name" value="Winged helix' DNA-binding domain"/>
    <property type="match status" value="1"/>
</dbReference>
<evidence type="ECO:0000256" key="6">
    <source>
        <dbReference type="ARBA" id="ARBA00022790"/>
    </source>
</evidence>
<feature type="region of interest" description="Disordered" evidence="8">
    <location>
        <begin position="535"/>
        <end position="707"/>
    </location>
</feature>
<reference evidence="10 11" key="1">
    <citation type="submission" date="2014-11" db="EMBL/GenBank/DDBJ databases">
        <authorList>
            <person name="Zhu J."/>
            <person name="Qi W."/>
            <person name="Song R."/>
        </authorList>
    </citation>
    <scope>NUCLEOTIDE SEQUENCE [LARGE SCALE GENOMIC DNA]</scope>
</reference>
<feature type="compositionally biased region" description="Polar residues" evidence="8">
    <location>
        <begin position="698"/>
        <end position="707"/>
    </location>
</feature>
<protein>
    <recommendedName>
        <fullName evidence="4">COP9 signalosome complex subunit 3</fullName>
    </recommendedName>
</protein>
<evidence type="ECO:0000256" key="2">
    <source>
        <dbReference type="ARBA" id="ARBA00004496"/>
    </source>
</evidence>